<accession>A0ABN3FQN4</accession>
<dbReference type="RefSeq" id="WP_344611553.1">
    <property type="nucleotide sequence ID" value="NZ_BAAARV010000016.1"/>
</dbReference>
<dbReference type="Pfam" id="PF22725">
    <property type="entry name" value="GFO_IDH_MocA_C3"/>
    <property type="match status" value="1"/>
</dbReference>
<evidence type="ECO:0000259" key="3">
    <source>
        <dbReference type="Pfam" id="PF22725"/>
    </source>
</evidence>
<dbReference type="Pfam" id="PF01408">
    <property type="entry name" value="GFO_IDH_MocA"/>
    <property type="match status" value="1"/>
</dbReference>
<protein>
    <submittedName>
        <fullName evidence="4">Gfo/Idh/MocA family oxidoreductase</fullName>
    </submittedName>
</protein>
<dbReference type="Proteomes" id="UP001501444">
    <property type="component" value="Unassembled WGS sequence"/>
</dbReference>
<dbReference type="Gene3D" id="3.30.360.10">
    <property type="entry name" value="Dihydrodipicolinate Reductase, domain 2"/>
    <property type="match status" value="1"/>
</dbReference>
<dbReference type="InterPro" id="IPR055170">
    <property type="entry name" value="GFO_IDH_MocA-like_dom"/>
</dbReference>
<keyword evidence="1" id="KW-0560">Oxidoreductase</keyword>
<feature type="domain" description="GFO/IDH/MocA-like oxidoreductase" evidence="3">
    <location>
        <begin position="131"/>
        <end position="265"/>
    </location>
</feature>
<reference evidence="4 5" key="1">
    <citation type="journal article" date="2019" name="Int. J. Syst. Evol. Microbiol.">
        <title>The Global Catalogue of Microorganisms (GCM) 10K type strain sequencing project: providing services to taxonomists for standard genome sequencing and annotation.</title>
        <authorList>
            <consortium name="The Broad Institute Genomics Platform"/>
            <consortium name="The Broad Institute Genome Sequencing Center for Infectious Disease"/>
            <person name="Wu L."/>
            <person name="Ma J."/>
        </authorList>
    </citation>
    <scope>NUCLEOTIDE SEQUENCE [LARGE SCALE GENOMIC DNA]</scope>
    <source>
        <strain evidence="4 5">JCM 3272</strain>
    </source>
</reference>
<dbReference type="PANTHER" id="PTHR43818:SF11">
    <property type="entry name" value="BCDNA.GH03377"/>
    <property type="match status" value="1"/>
</dbReference>
<comment type="caution">
    <text evidence="4">The sequence shown here is derived from an EMBL/GenBank/DDBJ whole genome shotgun (WGS) entry which is preliminary data.</text>
</comment>
<dbReference type="EMBL" id="BAAARV010000016">
    <property type="protein sequence ID" value="GAA2335535.1"/>
    <property type="molecule type" value="Genomic_DNA"/>
</dbReference>
<name>A0ABN3FQN4_9ACTN</name>
<sequence>MGDPLTVGIIGAGKISAQYARTLTATADATLTHVADLDPARAGLLAADFPGVRPVLTADLLSSPDVDLVLNLTIPAAHASVALTALAAGKHVYNEKPLAATTAEARRILDVASVAGRRVGCAPDTVLGTGVQTARAALAGGLIGTPVAATAFMTTPGHERWHPDPEFYYQPGGGPLLDMGPYYLTALVTLLGPVRRVTALSSTPRATRTIGSGPRAGTTFPVGIPTHETGLLEHASGALTTLLMSFDVWAAQLPRIEVYGSDGTLHLPDPNHFAGPVRHFAAATESWSELPELAGYRAAARGTGVADLARALAAGTGHRANAGLAYHVLDVMESLQTAAASAAAVTLTSTCEIPPVVPLE</sequence>
<evidence type="ECO:0000313" key="5">
    <source>
        <dbReference type="Proteomes" id="UP001501444"/>
    </source>
</evidence>
<organism evidence="4 5">
    <name type="scientific">Dactylosporangium salmoneum</name>
    <dbReference type="NCBI Taxonomy" id="53361"/>
    <lineage>
        <taxon>Bacteria</taxon>
        <taxon>Bacillati</taxon>
        <taxon>Actinomycetota</taxon>
        <taxon>Actinomycetes</taxon>
        <taxon>Micromonosporales</taxon>
        <taxon>Micromonosporaceae</taxon>
        <taxon>Dactylosporangium</taxon>
    </lineage>
</organism>
<dbReference type="InterPro" id="IPR036291">
    <property type="entry name" value="NAD(P)-bd_dom_sf"/>
</dbReference>
<evidence type="ECO:0000256" key="1">
    <source>
        <dbReference type="ARBA" id="ARBA00023002"/>
    </source>
</evidence>
<dbReference type="Gene3D" id="3.40.50.720">
    <property type="entry name" value="NAD(P)-binding Rossmann-like Domain"/>
    <property type="match status" value="1"/>
</dbReference>
<gene>
    <name evidence="4" type="ORF">GCM10010170_015430</name>
</gene>
<dbReference type="SUPFAM" id="SSF55347">
    <property type="entry name" value="Glyceraldehyde-3-phosphate dehydrogenase-like, C-terminal domain"/>
    <property type="match status" value="1"/>
</dbReference>
<feature type="domain" description="Gfo/Idh/MocA-like oxidoreductase N-terminal" evidence="2">
    <location>
        <begin position="6"/>
        <end position="119"/>
    </location>
</feature>
<keyword evidence="5" id="KW-1185">Reference proteome</keyword>
<proteinExistence type="predicted"/>
<dbReference type="SUPFAM" id="SSF51735">
    <property type="entry name" value="NAD(P)-binding Rossmann-fold domains"/>
    <property type="match status" value="1"/>
</dbReference>
<evidence type="ECO:0000259" key="2">
    <source>
        <dbReference type="Pfam" id="PF01408"/>
    </source>
</evidence>
<dbReference type="InterPro" id="IPR000683">
    <property type="entry name" value="Gfo/Idh/MocA-like_OxRdtase_N"/>
</dbReference>
<dbReference type="InterPro" id="IPR050463">
    <property type="entry name" value="Gfo/Idh/MocA_oxidrdct_glycsds"/>
</dbReference>
<evidence type="ECO:0000313" key="4">
    <source>
        <dbReference type="EMBL" id="GAA2335535.1"/>
    </source>
</evidence>
<dbReference type="PANTHER" id="PTHR43818">
    <property type="entry name" value="BCDNA.GH03377"/>
    <property type="match status" value="1"/>
</dbReference>